<protein>
    <recommendedName>
        <fullName evidence="4">Clr5 domain-containing protein</fullName>
    </recommendedName>
</protein>
<name>A0A1Y2E7A8_9PEZI</name>
<evidence type="ECO:0000256" key="1">
    <source>
        <dbReference type="SAM" id="MobiDB-lite"/>
    </source>
</evidence>
<evidence type="ECO:0000313" key="2">
    <source>
        <dbReference type="EMBL" id="ORY67166.1"/>
    </source>
</evidence>
<dbReference type="Proteomes" id="UP000193689">
    <property type="component" value="Unassembled WGS sequence"/>
</dbReference>
<gene>
    <name evidence="2" type="ORF">BCR38DRAFT_152386</name>
</gene>
<feature type="region of interest" description="Disordered" evidence="1">
    <location>
        <begin position="74"/>
        <end position="105"/>
    </location>
</feature>
<organism evidence="2 3">
    <name type="scientific">Pseudomassariella vexata</name>
    <dbReference type="NCBI Taxonomy" id="1141098"/>
    <lineage>
        <taxon>Eukaryota</taxon>
        <taxon>Fungi</taxon>
        <taxon>Dikarya</taxon>
        <taxon>Ascomycota</taxon>
        <taxon>Pezizomycotina</taxon>
        <taxon>Sordariomycetes</taxon>
        <taxon>Xylariomycetidae</taxon>
        <taxon>Amphisphaeriales</taxon>
        <taxon>Pseudomassariaceae</taxon>
        <taxon>Pseudomassariella</taxon>
    </lineage>
</organism>
<dbReference type="GeneID" id="63769933"/>
<dbReference type="OrthoDB" id="5308957at2759"/>
<sequence length="105" mass="12272">MQDECNLYATDKIYKYHFRRWGLKKNLRRREVGQLCHKIHAQASTHHERSQRLAYTHNFSCTAPNNTWQAINPRGTPLANGGNHPSDSMTWIPRRLEGPDDLIMT</sequence>
<proteinExistence type="predicted"/>
<reference evidence="2 3" key="1">
    <citation type="submission" date="2016-07" db="EMBL/GenBank/DDBJ databases">
        <title>Pervasive Adenine N6-methylation of Active Genes in Fungi.</title>
        <authorList>
            <consortium name="DOE Joint Genome Institute"/>
            <person name="Mondo S.J."/>
            <person name="Dannebaum R.O."/>
            <person name="Kuo R.C."/>
            <person name="Labutti K."/>
            <person name="Haridas S."/>
            <person name="Kuo A."/>
            <person name="Salamov A."/>
            <person name="Ahrendt S.R."/>
            <person name="Lipzen A."/>
            <person name="Sullivan W."/>
            <person name="Andreopoulos W.B."/>
            <person name="Clum A."/>
            <person name="Lindquist E."/>
            <person name="Daum C."/>
            <person name="Ramamoorthy G.K."/>
            <person name="Gryganskyi A."/>
            <person name="Culley D."/>
            <person name="Magnuson J.K."/>
            <person name="James T.Y."/>
            <person name="O'Malley M.A."/>
            <person name="Stajich J.E."/>
            <person name="Spatafora J.W."/>
            <person name="Visel A."/>
            <person name="Grigoriev I.V."/>
        </authorList>
    </citation>
    <scope>NUCLEOTIDE SEQUENCE [LARGE SCALE GENOMIC DNA]</scope>
    <source>
        <strain evidence="2 3">CBS 129021</strain>
    </source>
</reference>
<dbReference type="RefSeq" id="XP_040717790.1">
    <property type="nucleotide sequence ID" value="XM_040853721.1"/>
</dbReference>
<accession>A0A1Y2E7A8</accession>
<comment type="caution">
    <text evidence="2">The sequence shown here is derived from an EMBL/GenBank/DDBJ whole genome shotgun (WGS) entry which is preliminary data.</text>
</comment>
<keyword evidence="3" id="KW-1185">Reference proteome</keyword>
<evidence type="ECO:0008006" key="4">
    <source>
        <dbReference type="Google" id="ProtNLM"/>
    </source>
</evidence>
<evidence type="ECO:0000313" key="3">
    <source>
        <dbReference type="Proteomes" id="UP000193689"/>
    </source>
</evidence>
<dbReference type="InParanoid" id="A0A1Y2E7A8"/>
<dbReference type="AlphaFoldDB" id="A0A1Y2E7A8"/>
<dbReference type="EMBL" id="MCFJ01000004">
    <property type="protein sequence ID" value="ORY67166.1"/>
    <property type="molecule type" value="Genomic_DNA"/>
</dbReference>